<accession>A0A501WZ45</accession>
<dbReference type="SUPFAM" id="SSF64518">
    <property type="entry name" value="Phase 1 flagellin"/>
    <property type="match status" value="1"/>
</dbReference>
<dbReference type="AlphaFoldDB" id="A0A501WZ45"/>
<protein>
    <recommendedName>
        <fullName evidence="1">Flagellin C-terminal domain-containing protein</fullName>
    </recommendedName>
</protein>
<comment type="caution">
    <text evidence="2">The sequence shown here is derived from an EMBL/GenBank/DDBJ whole genome shotgun (WGS) entry which is preliminary data.</text>
</comment>
<keyword evidence="3" id="KW-1185">Reference proteome</keyword>
<reference evidence="2 3" key="1">
    <citation type="submission" date="2019-06" db="EMBL/GenBank/DDBJ databases">
        <title>A novel bacterium of genus Amaricoccus, isolated from marine sediment.</title>
        <authorList>
            <person name="Huang H."/>
            <person name="Mo K."/>
            <person name="Hu Y."/>
        </authorList>
    </citation>
    <scope>NUCLEOTIDE SEQUENCE [LARGE SCALE GENOMIC DNA]</scope>
    <source>
        <strain evidence="2 3">HB172011</strain>
    </source>
</reference>
<dbReference type="InterPro" id="IPR046358">
    <property type="entry name" value="Flagellin_C"/>
</dbReference>
<name>A0A501WZ45_9RHOB</name>
<dbReference type="Pfam" id="PF00700">
    <property type="entry name" value="Flagellin_C"/>
    <property type="match status" value="1"/>
</dbReference>
<proteinExistence type="predicted"/>
<feature type="domain" description="Flagellin C-terminal" evidence="1">
    <location>
        <begin position="261"/>
        <end position="330"/>
    </location>
</feature>
<gene>
    <name evidence="2" type="ORF">FJM51_00980</name>
</gene>
<dbReference type="OrthoDB" id="7312911at2"/>
<evidence type="ECO:0000313" key="2">
    <source>
        <dbReference type="EMBL" id="TPE53654.1"/>
    </source>
</evidence>
<evidence type="ECO:0000313" key="3">
    <source>
        <dbReference type="Proteomes" id="UP000319255"/>
    </source>
</evidence>
<dbReference type="RefSeq" id="WP_140452232.1">
    <property type="nucleotide sequence ID" value="NZ_VFRP01000001.1"/>
</dbReference>
<dbReference type="Proteomes" id="UP000319255">
    <property type="component" value="Unassembled WGS sequence"/>
</dbReference>
<dbReference type="EMBL" id="VFRP01000001">
    <property type="protein sequence ID" value="TPE53654.1"/>
    <property type="molecule type" value="Genomic_DNA"/>
</dbReference>
<evidence type="ECO:0000259" key="1">
    <source>
        <dbReference type="Pfam" id="PF00700"/>
    </source>
</evidence>
<organism evidence="2 3">
    <name type="scientific">Amaricoccus solimangrovi</name>
    <dbReference type="NCBI Taxonomy" id="2589815"/>
    <lineage>
        <taxon>Bacteria</taxon>
        <taxon>Pseudomonadati</taxon>
        <taxon>Pseudomonadota</taxon>
        <taxon>Alphaproteobacteria</taxon>
        <taxon>Rhodobacterales</taxon>
        <taxon>Paracoccaceae</taxon>
        <taxon>Amaricoccus</taxon>
    </lineage>
</organism>
<sequence length="335" mass="34344">MKVTGSSDLGRLAGLRRAAAETRAGLDRAATEMTTGENTSRYDATSGNITRIFAIERELDRNAVFAGTIALTTVRVDTAQNVLGLILSPLQSLSSDLPSAVSIGDVSSSLVHARAARNAFADTVNALNTQTGGLSLFAGAATDSPALASAETILGELDGLATSAGTAAEAIAAIDAYFTAPDGGFFTRGYLGSTDDLAAVDIGAGRRLDYAPRADAAELVDALRSEALAAVVAGGAFAGDEAARMTLLGAAGTAMLGAKEGILDLRSAVGVTQEALENAKAARTAEKDTLDLARNAIMTVDPTEAAATYQALETQLQAIYTVTARLGELSYVRYM</sequence>